<dbReference type="EMBL" id="CM041540">
    <property type="protein sequence ID" value="KAI3366377.1"/>
    <property type="molecule type" value="Genomic_DNA"/>
</dbReference>
<gene>
    <name evidence="1" type="ORF">L3Q82_000535</name>
</gene>
<name>A0ACB8WEV9_9TELE</name>
<protein>
    <submittedName>
        <fullName evidence="1">Uncharacterized protein</fullName>
    </submittedName>
</protein>
<proteinExistence type="predicted"/>
<sequence>MRFSSPGRGTLDQLYTLHRVLEGLWEFAQPVHMCFVDLEKAFIRPCPSWYSVWECSMRVWGPGAFAKGCSVSVRPEQELGLALPAARTFSMYWSGLQPSVKRLG</sequence>
<accession>A0ACB8WEV9</accession>
<organism evidence="1 2">
    <name type="scientific">Scortum barcoo</name>
    <name type="common">barcoo grunter</name>
    <dbReference type="NCBI Taxonomy" id="214431"/>
    <lineage>
        <taxon>Eukaryota</taxon>
        <taxon>Metazoa</taxon>
        <taxon>Chordata</taxon>
        <taxon>Craniata</taxon>
        <taxon>Vertebrata</taxon>
        <taxon>Euteleostomi</taxon>
        <taxon>Actinopterygii</taxon>
        <taxon>Neopterygii</taxon>
        <taxon>Teleostei</taxon>
        <taxon>Neoteleostei</taxon>
        <taxon>Acanthomorphata</taxon>
        <taxon>Eupercaria</taxon>
        <taxon>Centrarchiformes</taxon>
        <taxon>Terapontoidei</taxon>
        <taxon>Terapontidae</taxon>
        <taxon>Scortum</taxon>
    </lineage>
</organism>
<evidence type="ECO:0000313" key="1">
    <source>
        <dbReference type="EMBL" id="KAI3366377.1"/>
    </source>
</evidence>
<keyword evidence="2" id="KW-1185">Reference proteome</keyword>
<evidence type="ECO:0000313" key="2">
    <source>
        <dbReference type="Proteomes" id="UP000831701"/>
    </source>
</evidence>
<reference evidence="1" key="1">
    <citation type="submission" date="2022-04" db="EMBL/GenBank/DDBJ databases">
        <title>Jade perch genome.</title>
        <authorList>
            <person name="Chao B."/>
        </authorList>
    </citation>
    <scope>NUCLEOTIDE SEQUENCE</scope>
    <source>
        <strain evidence="1">CB-2022</strain>
    </source>
</reference>
<comment type="caution">
    <text evidence="1">The sequence shown here is derived from an EMBL/GenBank/DDBJ whole genome shotgun (WGS) entry which is preliminary data.</text>
</comment>
<dbReference type="Proteomes" id="UP000831701">
    <property type="component" value="Chromosome 10"/>
</dbReference>